<dbReference type="AlphaFoldDB" id="A7GW16"/>
<dbReference type="HOGENOM" id="CLU_197359_0_0_7"/>
<dbReference type="KEGG" id="ccv:CCV52592_0737"/>
<dbReference type="RefSeq" id="WP_011991684.1">
    <property type="nucleotide sequence ID" value="NC_009715.2"/>
</dbReference>
<dbReference type="SUPFAM" id="SSF46785">
    <property type="entry name" value="Winged helix' DNA-binding domain"/>
    <property type="match status" value="1"/>
</dbReference>
<evidence type="ECO:0000313" key="2">
    <source>
        <dbReference type="EMBL" id="EAT99661.1"/>
    </source>
</evidence>
<dbReference type="Pfam" id="PF05732">
    <property type="entry name" value="RepL"/>
    <property type="match status" value="1"/>
</dbReference>
<keyword evidence="3" id="KW-1185">Reference proteome</keyword>
<feature type="domain" description="Plasmid replication protein RepL" evidence="1">
    <location>
        <begin position="12"/>
        <end position="76"/>
    </location>
</feature>
<dbReference type="Proteomes" id="UP000006380">
    <property type="component" value="Chromosome"/>
</dbReference>
<dbReference type="GO" id="GO:0006276">
    <property type="term" value="P:plasmid maintenance"/>
    <property type="evidence" value="ECO:0007669"/>
    <property type="project" value="InterPro"/>
</dbReference>
<gene>
    <name evidence="2" type="ORF">CCV52592_0737</name>
</gene>
<proteinExistence type="predicted"/>
<protein>
    <recommendedName>
        <fullName evidence="1">Plasmid replication protein RepL domain-containing protein</fullName>
    </recommendedName>
</protein>
<name>A7GW16_CAMC5</name>
<accession>A7GW16</accession>
<reference evidence="2" key="1">
    <citation type="submission" date="2016-07" db="EMBL/GenBank/DDBJ databases">
        <title>Comparative genomics of the Campylobacter concisus group.</title>
        <authorList>
            <person name="Miller W.G."/>
            <person name="Yee E."/>
            <person name="Chapman M.H."/>
            <person name="Huynh S."/>
            <person name="Bono J.L."/>
            <person name="On S.L.W."/>
            <person name="StLeger J."/>
            <person name="Foster G."/>
            <person name="Parker C.T."/>
        </authorList>
    </citation>
    <scope>NUCLEOTIDE SEQUENCE</scope>
    <source>
        <strain evidence="2">525.92</strain>
    </source>
</reference>
<dbReference type="InterPro" id="IPR036390">
    <property type="entry name" value="WH_DNA-bd_sf"/>
</dbReference>
<dbReference type="InterPro" id="IPR038709">
    <property type="entry name" value="RpoN_core-bd_sf"/>
</dbReference>
<dbReference type="STRING" id="360105.CCV52592_0737"/>
<dbReference type="Gene3D" id="1.10.10.1330">
    <property type="entry name" value="RNA polymerase sigma-54 factor, core-binding domain"/>
    <property type="match status" value="1"/>
</dbReference>
<organism evidence="2 3">
    <name type="scientific">Campylobacter curvus (strain 525.92)</name>
    <dbReference type="NCBI Taxonomy" id="360105"/>
    <lineage>
        <taxon>Bacteria</taxon>
        <taxon>Pseudomonadati</taxon>
        <taxon>Campylobacterota</taxon>
        <taxon>Epsilonproteobacteria</taxon>
        <taxon>Campylobacterales</taxon>
        <taxon>Campylobacteraceae</taxon>
        <taxon>Campylobacter</taxon>
    </lineage>
</organism>
<dbReference type="OrthoDB" id="5358181at2"/>
<dbReference type="EMBL" id="CP000767">
    <property type="protein sequence ID" value="EAT99661.1"/>
    <property type="molecule type" value="Genomic_DNA"/>
</dbReference>
<dbReference type="InterPro" id="IPR008813">
    <property type="entry name" value="Plasmid_replication_RepL"/>
</dbReference>
<evidence type="ECO:0000259" key="1">
    <source>
        <dbReference type="Pfam" id="PF05732"/>
    </source>
</evidence>
<dbReference type="GO" id="GO:0006260">
    <property type="term" value="P:DNA replication"/>
    <property type="evidence" value="ECO:0007669"/>
    <property type="project" value="InterPro"/>
</dbReference>
<evidence type="ECO:0000313" key="3">
    <source>
        <dbReference type="Proteomes" id="UP000006380"/>
    </source>
</evidence>
<sequence>MTPNERGIYSAILGEKKVEIINLLLLNCDENGFIFCKISEICENLNVSKPTVIETFKLLQKAKIFSKVKNGLYKLNLTN</sequence>